<dbReference type="Pfam" id="PF01494">
    <property type="entry name" value="FAD_binding_3"/>
    <property type="match status" value="1"/>
</dbReference>
<organism evidence="5 6">
    <name type="scientific">Cyclotella atomus</name>
    <dbReference type="NCBI Taxonomy" id="382360"/>
    <lineage>
        <taxon>Eukaryota</taxon>
        <taxon>Sar</taxon>
        <taxon>Stramenopiles</taxon>
        <taxon>Ochrophyta</taxon>
        <taxon>Bacillariophyta</taxon>
        <taxon>Coscinodiscophyceae</taxon>
        <taxon>Thalassiosirophycidae</taxon>
        <taxon>Stephanodiscales</taxon>
        <taxon>Stephanodiscaceae</taxon>
        <taxon>Cyclotella</taxon>
    </lineage>
</organism>
<dbReference type="GO" id="GO:0004497">
    <property type="term" value="F:monooxygenase activity"/>
    <property type="evidence" value="ECO:0007669"/>
    <property type="project" value="UniProtKB-KW"/>
</dbReference>
<gene>
    <name evidence="5" type="ORF">ACHAWO_009812</name>
</gene>
<sequence length="430" mass="47243">MKQPNVIISGGGPSGLLTAILLNRIGVKSTVVEKASEADEWNSKSYTIVLGDRGCEALEKAGLLDVTKDVGNERHFIYFYDGKSGNIKAIPKKTPGIGFTRPSLVSCLEKVAQDCTHVTIQRGAGVSSINSNHELNIELQNGITLSATHLIGAHGKWSKVRESFPEFAKFKMETVPSFGVHMNAKAVDGFKRDGTYVINPSKECMFYIVVSPRESEEEGFSVSMVCYDETVERYPFLKPPTISTGGWEDEYSVIPGDKESNDSLAQHLEDMFQEELPAFYAAIDKDAFQTARVNRRVTWVKTTANEEDEVYYASTDGQVALIGDAAHAMTPSLGEGCNCALESAVKLVENVQVIMERKGESTCSIESMNEGFMLYGVSRPKEVMPIQEQSASRNYLKKSGNAKKDPIKKDVSESSTIRSKKGLHSKSGEF</sequence>
<dbReference type="SUPFAM" id="SSF51905">
    <property type="entry name" value="FAD/NAD(P)-binding domain"/>
    <property type="match status" value="1"/>
</dbReference>
<dbReference type="Proteomes" id="UP001530400">
    <property type="component" value="Unassembled WGS sequence"/>
</dbReference>
<evidence type="ECO:0000256" key="1">
    <source>
        <dbReference type="ARBA" id="ARBA00023002"/>
    </source>
</evidence>
<evidence type="ECO:0000259" key="4">
    <source>
        <dbReference type="Pfam" id="PF01494"/>
    </source>
</evidence>
<keyword evidence="1" id="KW-0560">Oxidoreductase</keyword>
<dbReference type="PANTHER" id="PTHR13789:SF309">
    <property type="entry name" value="PUTATIVE (AFU_ORTHOLOGUE AFUA_6G14510)-RELATED"/>
    <property type="match status" value="1"/>
</dbReference>
<protein>
    <recommendedName>
        <fullName evidence="4">FAD-binding domain-containing protein</fullName>
    </recommendedName>
</protein>
<dbReference type="InterPro" id="IPR036188">
    <property type="entry name" value="FAD/NAD-bd_sf"/>
</dbReference>
<feature type="domain" description="FAD-binding" evidence="4">
    <location>
        <begin position="5"/>
        <end position="350"/>
    </location>
</feature>
<keyword evidence="6" id="KW-1185">Reference proteome</keyword>
<feature type="region of interest" description="Disordered" evidence="3">
    <location>
        <begin position="388"/>
        <end position="430"/>
    </location>
</feature>
<keyword evidence="2" id="KW-0503">Monooxygenase</keyword>
<evidence type="ECO:0000256" key="3">
    <source>
        <dbReference type="SAM" id="MobiDB-lite"/>
    </source>
</evidence>
<accession>A0ABD3QJB1</accession>
<name>A0ABD3QJB1_9STRA</name>
<dbReference type="PRINTS" id="PR00420">
    <property type="entry name" value="RNGMNOXGNASE"/>
</dbReference>
<dbReference type="InterPro" id="IPR002938">
    <property type="entry name" value="FAD-bd"/>
</dbReference>
<feature type="compositionally biased region" description="Basic and acidic residues" evidence="3">
    <location>
        <begin position="402"/>
        <end position="412"/>
    </location>
</feature>
<evidence type="ECO:0000256" key="2">
    <source>
        <dbReference type="ARBA" id="ARBA00023033"/>
    </source>
</evidence>
<evidence type="ECO:0000313" key="6">
    <source>
        <dbReference type="Proteomes" id="UP001530400"/>
    </source>
</evidence>
<dbReference type="PANTHER" id="PTHR13789">
    <property type="entry name" value="MONOOXYGENASE"/>
    <property type="match status" value="1"/>
</dbReference>
<dbReference type="AlphaFoldDB" id="A0ABD3QJB1"/>
<reference evidence="5 6" key="1">
    <citation type="submission" date="2024-10" db="EMBL/GenBank/DDBJ databases">
        <title>Updated reference genomes for cyclostephanoid diatoms.</title>
        <authorList>
            <person name="Roberts W.R."/>
            <person name="Alverson A.J."/>
        </authorList>
    </citation>
    <scope>NUCLEOTIDE SEQUENCE [LARGE SCALE GENOMIC DNA]</scope>
    <source>
        <strain evidence="5 6">AJA010-31</strain>
    </source>
</reference>
<dbReference type="Gene3D" id="3.50.50.60">
    <property type="entry name" value="FAD/NAD(P)-binding domain"/>
    <property type="match status" value="1"/>
</dbReference>
<evidence type="ECO:0000313" key="5">
    <source>
        <dbReference type="EMBL" id="KAL3800568.1"/>
    </source>
</evidence>
<comment type="caution">
    <text evidence="5">The sequence shown here is derived from an EMBL/GenBank/DDBJ whole genome shotgun (WGS) entry which is preliminary data.</text>
</comment>
<dbReference type="EMBL" id="JALLPJ020000156">
    <property type="protein sequence ID" value="KAL3800568.1"/>
    <property type="molecule type" value="Genomic_DNA"/>
</dbReference>
<proteinExistence type="predicted"/>
<dbReference type="InterPro" id="IPR050493">
    <property type="entry name" value="FAD-dep_Monooxygenase_BioMet"/>
</dbReference>